<accession>A0A4Y2N1A1</accession>
<protein>
    <submittedName>
        <fullName evidence="1">Uncharacterized protein</fullName>
    </submittedName>
</protein>
<sequence length="110" mass="12532">MEMPSPKSSLGAEKERIIGEEFILITLGRGVKPKSPRFSRKRRQYGAIVAYSIDKLTKLNLDVWKRNPHLSSKGEIWNVGEEFGCWHVLEVLLMCASCAWFARESVHPST</sequence>
<proteinExistence type="predicted"/>
<comment type="caution">
    <text evidence="1">The sequence shown here is derived from an EMBL/GenBank/DDBJ whole genome shotgun (WGS) entry which is preliminary data.</text>
</comment>
<dbReference type="EMBL" id="BGPR01008286">
    <property type="protein sequence ID" value="GBN32763.1"/>
    <property type="molecule type" value="Genomic_DNA"/>
</dbReference>
<organism evidence="1 2">
    <name type="scientific">Araneus ventricosus</name>
    <name type="common">Orbweaver spider</name>
    <name type="synonym">Epeira ventricosa</name>
    <dbReference type="NCBI Taxonomy" id="182803"/>
    <lineage>
        <taxon>Eukaryota</taxon>
        <taxon>Metazoa</taxon>
        <taxon>Ecdysozoa</taxon>
        <taxon>Arthropoda</taxon>
        <taxon>Chelicerata</taxon>
        <taxon>Arachnida</taxon>
        <taxon>Araneae</taxon>
        <taxon>Araneomorphae</taxon>
        <taxon>Entelegynae</taxon>
        <taxon>Araneoidea</taxon>
        <taxon>Araneidae</taxon>
        <taxon>Araneus</taxon>
    </lineage>
</organism>
<dbReference type="Proteomes" id="UP000499080">
    <property type="component" value="Unassembled WGS sequence"/>
</dbReference>
<dbReference type="AlphaFoldDB" id="A0A4Y2N1A1"/>
<reference evidence="1 2" key="1">
    <citation type="journal article" date="2019" name="Sci. Rep.">
        <title>Orb-weaving spider Araneus ventricosus genome elucidates the spidroin gene catalogue.</title>
        <authorList>
            <person name="Kono N."/>
            <person name="Nakamura H."/>
            <person name="Ohtoshi R."/>
            <person name="Moran D.A.P."/>
            <person name="Shinohara A."/>
            <person name="Yoshida Y."/>
            <person name="Fujiwara M."/>
            <person name="Mori M."/>
            <person name="Tomita M."/>
            <person name="Arakawa K."/>
        </authorList>
    </citation>
    <scope>NUCLEOTIDE SEQUENCE [LARGE SCALE GENOMIC DNA]</scope>
</reference>
<evidence type="ECO:0000313" key="2">
    <source>
        <dbReference type="Proteomes" id="UP000499080"/>
    </source>
</evidence>
<evidence type="ECO:0000313" key="1">
    <source>
        <dbReference type="EMBL" id="GBN32763.1"/>
    </source>
</evidence>
<name>A0A4Y2N1A1_ARAVE</name>
<keyword evidence="2" id="KW-1185">Reference proteome</keyword>
<gene>
    <name evidence="1" type="ORF">AVEN_180223_1</name>
</gene>